<dbReference type="SMART" id="SM00369">
    <property type="entry name" value="LRR_TYP"/>
    <property type="match status" value="7"/>
</dbReference>
<keyword evidence="3" id="KW-0677">Repeat</keyword>
<evidence type="ECO:0000256" key="1">
    <source>
        <dbReference type="ARBA" id="ARBA00022614"/>
    </source>
</evidence>
<dbReference type="Proteomes" id="UP000037510">
    <property type="component" value="Unassembled WGS sequence"/>
</dbReference>
<dbReference type="AlphaFoldDB" id="A0A0L7L3Z1"/>
<evidence type="ECO:0000256" key="5">
    <source>
        <dbReference type="SAM" id="SignalP"/>
    </source>
</evidence>
<reference evidence="6 7" key="1">
    <citation type="journal article" date="2015" name="Genome Biol. Evol.">
        <title>The genome of winter moth (Operophtera brumata) provides a genomic perspective on sexual dimorphism and phenology.</title>
        <authorList>
            <person name="Derks M.F."/>
            <person name="Smit S."/>
            <person name="Salis L."/>
            <person name="Schijlen E."/>
            <person name="Bossers A."/>
            <person name="Mateman C."/>
            <person name="Pijl A.S."/>
            <person name="de Ridder D."/>
            <person name="Groenen M.A."/>
            <person name="Visser M.E."/>
            <person name="Megens H.J."/>
        </authorList>
    </citation>
    <scope>NUCLEOTIDE SEQUENCE [LARGE SCALE GENOMIC DNA]</scope>
    <source>
        <strain evidence="6">WM2013NL</strain>
        <tissue evidence="6">Head and thorax</tissue>
    </source>
</reference>
<dbReference type="InterPro" id="IPR032675">
    <property type="entry name" value="LRR_dom_sf"/>
</dbReference>
<evidence type="ECO:0000256" key="4">
    <source>
        <dbReference type="SAM" id="MobiDB-lite"/>
    </source>
</evidence>
<name>A0A0L7L3Z1_OPEBR</name>
<dbReference type="PANTHER" id="PTHR24373:SF275">
    <property type="entry name" value="TIR DOMAIN-CONTAINING PROTEIN"/>
    <property type="match status" value="1"/>
</dbReference>
<evidence type="ECO:0000313" key="7">
    <source>
        <dbReference type="Proteomes" id="UP000037510"/>
    </source>
</evidence>
<dbReference type="PROSITE" id="PS51450">
    <property type="entry name" value="LRR"/>
    <property type="match status" value="2"/>
</dbReference>
<proteinExistence type="predicted"/>
<dbReference type="InterPro" id="IPR001611">
    <property type="entry name" value="Leu-rich_rpt"/>
</dbReference>
<dbReference type="PRINTS" id="PR00019">
    <property type="entry name" value="LEURICHRPT"/>
</dbReference>
<evidence type="ECO:0000313" key="6">
    <source>
        <dbReference type="EMBL" id="KOB70172.1"/>
    </source>
</evidence>
<dbReference type="InterPro" id="IPR050328">
    <property type="entry name" value="Dev_Immune_Receptor"/>
</dbReference>
<feature type="chain" id="PRO_5005572994" evidence="5">
    <location>
        <begin position="18"/>
        <end position="488"/>
    </location>
</feature>
<feature type="compositionally biased region" description="Basic and acidic residues" evidence="4">
    <location>
        <begin position="470"/>
        <end position="488"/>
    </location>
</feature>
<dbReference type="Gene3D" id="3.80.10.10">
    <property type="entry name" value="Ribonuclease Inhibitor"/>
    <property type="match status" value="2"/>
</dbReference>
<sequence length="488" mass="55371">MRAVLLATLFIFHNASCQDDTTEPSLIKLCDLCTCGEIPDINGGQLVFNILCSEADNIKKQVNDTTEPSLIKLCDLCTCGEIPDINGGQLVFNILCSEADNIKKQVSDLDKIALPPNSLVETLRFTNNAIRTYWPDPFSDVPNLKKLSFSQNELWEITPDLFTKIEALEELDLSYNKLTEFNPLNFKHLRSVKVLNLKGNALKSLPIEALHPMASLEDLDLSKNSINYVSLQKNHTVLTGLKRLSLKENKIRAVMKDSFPADNSIEFLDLSYNVIEIVEDDAFLTCTGLRELNLEGNSLTLVFALPPSLEIAILKINTFHHWPKFPRGIKYIDLSYNKLSYLYDEDQVRFDNLELFILDVSYNLITDIPKTINTQYFPNLEELHLDGNPIEDIYFKNIIALKNLYISDLSKLRVVEDKAFSNVVGRGDETGDLYCFSLYLSSSRALNRERSPTSEPTANNPRMRHHRVPVHSDRALRVPRQDEETAPA</sequence>
<dbReference type="Pfam" id="PF13855">
    <property type="entry name" value="LRR_8"/>
    <property type="match status" value="2"/>
</dbReference>
<keyword evidence="1" id="KW-0433">Leucine-rich repeat</keyword>
<accession>A0A0L7L3Z1</accession>
<evidence type="ECO:0000256" key="3">
    <source>
        <dbReference type="ARBA" id="ARBA00022737"/>
    </source>
</evidence>
<dbReference type="EMBL" id="JTDY01003087">
    <property type="protein sequence ID" value="KOB70172.1"/>
    <property type="molecule type" value="Genomic_DNA"/>
</dbReference>
<evidence type="ECO:0000256" key="2">
    <source>
        <dbReference type="ARBA" id="ARBA00022729"/>
    </source>
</evidence>
<keyword evidence="2 5" id="KW-0732">Signal</keyword>
<organism evidence="6 7">
    <name type="scientific">Operophtera brumata</name>
    <name type="common">Winter moth</name>
    <name type="synonym">Phalaena brumata</name>
    <dbReference type="NCBI Taxonomy" id="104452"/>
    <lineage>
        <taxon>Eukaryota</taxon>
        <taxon>Metazoa</taxon>
        <taxon>Ecdysozoa</taxon>
        <taxon>Arthropoda</taxon>
        <taxon>Hexapoda</taxon>
        <taxon>Insecta</taxon>
        <taxon>Pterygota</taxon>
        <taxon>Neoptera</taxon>
        <taxon>Endopterygota</taxon>
        <taxon>Lepidoptera</taxon>
        <taxon>Glossata</taxon>
        <taxon>Ditrysia</taxon>
        <taxon>Geometroidea</taxon>
        <taxon>Geometridae</taxon>
        <taxon>Larentiinae</taxon>
        <taxon>Operophtera</taxon>
    </lineage>
</organism>
<gene>
    <name evidence="6" type="ORF">OBRU01_09557</name>
</gene>
<comment type="caution">
    <text evidence="6">The sequence shown here is derived from an EMBL/GenBank/DDBJ whole genome shotgun (WGS) entry which is preliminary data.</text>
</comment>
<dbReference type="PANTHER" id="PTHR24373">
    <property type="entry name" value="SLIT RELATED LEUCINE-RICH REPEAT NEURONAL PROTEIN"/>
    <property type="match status" value="1"/>
</dbReference>
<dbReference type="SUPFAM" id="SSF52058">
    <property type="entry name" value="L domain-like"/>
    <property type="match status" value="1"/>
</dbReference>
<feature type="signal peptide" evidence="5">
    <location>
        <begin position="1"/>
        <end position="17"/>
    </location>
</feature>
<keyword evidence="7" id="KW-1185">Reference proteome</keyword>
<dbReference type="STRING" id="104452.A0A0L7L3Z1"/>
<feature type="region of interest" description="Disordered" evidence="4">
    <location>
        <begin position="447"/>
        <end position="488"/>
    </location>
</feature>
<protein>
    <submittedName>
        <fullName evidence="6">Uncharacterized protein</fullName>
    </submittedName>
</protein>
<dbReference type="InterPro" id="IPR003591">
    <property type="entry name" value="Leu-rich_rpt_typical-subtyp"/>
</dbReference>